<evidence type="ECO:0000256" key="1">
    <source>
        <dbReference type="SAM" id="Phobius"/>
    </source>
</evidence>
<keyword evidence="1" id="KW-0472">Membrane</keyword>
<dbReference type="SUPFAM" id="SSF49265">
    <property type="entry name" value="Fibronectin type III"/>
    <property type="match status" value="1"/>
</dbReference>
<evidence type="ECO:0000313" key="3">
    <source>
        <dbReference type="EMBL" id="TDP58561.1"/>
    </source>
</evidence>
<dbReference type="InterPro" id="IPR003961">
    <property type="entry name" value="FN3_dom"/>
</dbReference>
<dbReference type="OrthoDB" id="2795933at2"/>
<dbReference type="InterPro" id="IPR012334">
    <property type="entry name" value="Pectin_lyas_fold"/>
</dbReference>
<keyword evidence="1" id="KW-0812">Transmembrane</keyword>
<dbReference type="SUPFAM" id="SSF51126">
    <property type="entry name" value="Pectin lyase-like"/>
    <property type="match status" value="1"/>
</dbReference>
<keyword evidence="1" id="KW-1133">Transmembrane helix</keyword>
<gene>
    <name evidence="3" type="ORF">EV211_10672</name>
</gene>
<keyword evidence="4" id="KW-1185">Reference proteome</keyword>
<dbReference type="AlphaFoldDB" id="A0A4R6Q8I0"/>
<organism evidence="3 4">
    <name type="scientific">Aminicella lysinilytica</name>
    <dbReference type="NCBI Taxonomy" id="433323"/>
    <lineage>
        <taxon>Bacteria</taxon>
        <taxon>Bacillati</taxon>
        <taxon>Bacillota</taxon>
        <taxon>Clostridia</taxon>
        <taxon>Peptostreptococcales</taxon>
        <taxon>Anaerovoracaceae</taxon>
        <taxon>Aminicella</taxon>
    </lineage>
</organism>
<dbReference type="RefSeq" id="WP_133527909.1">
    <property type="nucleotide sequence ID" value="NZ_SNXO01000006.1"/>
</dbReference>
<dbReference type="SMART" id="SM00060">
    <property type="entry name" value="FN3"/>
    <property type="match status" value="1"/>
</dbReference>
<sequence>MHVFGLKYIIQVVMKRGSRLVSNTLVLLLTVLVFLMFAFVGTKTGAATLSKPTHVSCYAKTYNSVSLKWNKVKSAKSYVVYKYNDSAKEYDKISVTRKSSYKITGLKKGTSYLFVVKSAKTTGGTVLSKPSQSLSVTTYYPKSYTITTSSLPCNKKMLKYSYYTAQTKSYYTIRSYMELFEKCGGGTLRLTSGVYSVTNTIFVPSNVTIILDNGAKIVKSKKTGSGLSPSHSIFHLIRPSKGKKSGVVGGYGGEKNIVFKGSGNATMDMKSETDSNCIETGHNTDITITGIAFKNAKHGHFIELDACKSVTITDCNFTGIVGDDVREAINLDTPDKATGGYTAVWSKFDKTADYNVSISDCTFSNMGRSVGTHNYSYGHPHRHITITNCTMTGMRSYGIGLMYWEDSSITGNSITGSDTAMKSKAAGILGKGVTSCTIKNNTIDNYYYGMLFKSEKSSGYPEISNHLTQDEISNLNHNTADTTGFYYDNNDSDPIRLYFNR</sequence>
<dbReference type="Gene3D" id="2.160.20.10">
    <property type="entry name" value="Single-stranded right-handed beta-helix, Pectin lyase-like"/>
    <property type="match status" value="1"/>
</dbReference>
<comment type="caution">
    <text evidence="3">The sequence shown here is derived from an EMBL/GenBank/DDBJ whole genome shotgun (WGS) entry which is preliminary data.</text>
</comment>
<dbReference type="Pfam" id="PF05048">
    <property type="entry name" value="NosD"/>
    <property type="match status" value="1"/>
</dbReference>
<dbReference type="InterPro" id="IPR011050">
    <property type="entry name" value="Pectin_lyase_fold/virulence"/>
</dbReference>
<dbReference type="InterPro" id="IPR036116">
    <property type="entry name" value="FN3_sf"/>
</dbReference>
<dbReference type="Proteomes" id="UP000295500">
    <property type="component" value="Unassembled WGS sequence"/>
</dbReference>
<dbReference type="CDD" id="cd00063">
    <property type="entry name" value="FN3"/>
    <property type="match status" value="1"/>
</dbReference>
<protein>
    <submittedName>
        <fullName evidence="3">Copper-binding protein NosD</fullName>
    </submittedName>
</protein>
<dbReference type="PROSITE" id="PS50853">
    <property type="entry name" value="FN3"/>
    <property type="match status" value="1"/>
</dbReference>
<feature type="transmembrane region" description="Helical" evidence="1">
    <location>
        <begin position="20"/>
        <end position="40"/>
    </location>
</feature>
<evidence type="ECO:0000313" key="4">
    <source>
        <dbReference type="Proteomes" id="UP000295500"/>
    </source>
</evidence>
<proteinExistence type="predicted"/>
<name>A0A4R6Q8I0_9FIRM</name>
<accession>A0A4R6Q8I0</accession>
<dbReference type="Pfam" id="PF00041">
    <property type="entry name" value="fn3"/>
    <property type="match status" value="1"/>
</dbReference>
<dbReference type="InterPro" id="IPR006626">
    <property type="entry name" value="PbH1"/>
</dbReference>
<dbReference type="InterPro" id="IPR013783">
    <property type="entry name" value="Ig-like_fold"/>
</dbReference>
<dbReference type="InterPro" id="IPR007742">
    <property type="entry name" value="NosD_dom"/>
</dbReference>
<dbReference type="Gene3D" id="2.60.40.10">
    <property type="entry name" value="Immunoglobulins"/>
    <property type="match status" value="1"/>
</dbReference>
<evidence type="ECO:0000259" key="2">
    <source>
        <dbReference type="PROSITE" id="PS50853"/>
    </source>
</evidence>
<dbReference type="EMBL" id="SNXO01000006">
    <property type="protein sequence ID" value="TDP58561.1"/>
    <property type="molecule type" value="Genomic_DNA"/>
</dbReference>
<feature type="domain" description="Fibronectin type-III" evidence="2">
    <location>
        <begin position="51"/>
        <end position="141"/>
    </location>
</feature>
<dbReference type="SMART" id="SM00710">
    <property type="entry name" value="PbH1"/>
    <property type="match status" value="5"/>
</dbReference>
<reference evidence="3 4" key="1">
    <citation type="submission" date="2019-03" db="EMBL/GenBank/DDBJ databases">
        <title>Genomic Encyclopedia of Type Strains, Phase IV (KMG-IV): sequencing the most valuable type-strain genomes for metagenomic binning, comparative biology and taxonomic classification.</title>
        <authorList>
            <person name="Goeker M."/>
        </authorList>
    </citation>
    <scope>NUCLEOTIDE SEQUENCE [LARGE SCALE GENOMIC DNA]</scope>
    <source>
        <strain evidence="3 4">DSM 28287</strain>
    </source>
</reference>